<evidence type="ECO:0000313" key="3">
    <source>
        <dbReference type="Proteomes" id="UP000010384"/>
    </source>
</evidence>
<sequence length="291" mass="33484">MRDLLSVDRIANQIRLRRSTYSGTFLLVEGASDKIFYERFIDRSACEVVSVPGKPSSKLRVIEVLKILETSNFHGVLAIVDADFERLETFLYSSPNLLRTDTHDLETMLIKSPAFNKVVTELGSEQKILQFNRDVKLVLLETGMSVGYLLWISQCEQLNLTFDGITFSSFIDEQTLQIDELKLIRVVKNKSQAFSLKDEDLKQRLISQKSDCHDPWQICCGHDLVEILSLGLRKAIGSNKAADVEPNSLERNLRLAYEEVYFCETQLYLDIRIWERNNQPFKVLRSNIQLL</sequence>
<dbReference type="RefSeq" id="WP_015155846.1">
    <property type="nucleotide sequence ID" value="NC_019695.1"/>
</dbReference>
<dbReference type="eggNOG" id="ENOG502Z8GC">
    <property type="taxonomic scope" value="Bacteria"/>
</dbReference>
<feature type="domain" description="DUF4435" evidence="1">
    <location>
        <begin position="25"/>
        <end position="230"/>
    </location>
</feature>
<dbReference type="InterPro" id="IPR029492">
    <property type="entry name" value="DUF4435"/>
</dbReference>
<dbReference type="Proteomes" id="UP000010384">
    <property type="component" value="Chromosome"/>
</dbReference>
<dbReference type="EMBL" id="CP003597">
    <property type="protein sequence ID" value="AFY89303.1"/>
    <property type="molecule type" value="Genomic_DNA"/>
</dbReference>
<dbReference type="KEGG" id="cthe:Chro_3887"/>
<protein>
    <recommendedName>
        <fullName evidence="1">DUF4435 domain-containing protein</fullName>
    </recommendedName>
</protein>
<dbReference type="OrthoDB" id="7058238at2"/>
<name>K9U3V9_CHRTP</name>
<organism evidence="2 3">
    <name type="scientific">Chroococcidiopsis thermalis (strain PCC 7203)</name>
    <dbReference type="NCBI Taxonomy" id="251229"/>
    <lineage>
        <taxon>Bacteria</taxon>
        <taxon>Bacillati</taxon>
        <taxon>Cyanobacteriota</taxon>
        <taxon>Cyanophyceae</taxon>
        <taxon>Chroococcidiopsidales</taxon>
        <taxon>Chroococcidiopsidaceae</taxon>
        <taxon>Chroococcidiopsis</taxon>
    </lineage>
</organism>
<evidence type="ECO:0000259" key="1">
    <source>
        <dbReference type="Pfam" id="PF14491"/>
    </source>
</evidence>
<reference evidence="2 3" key="1">
    <citation type="submission" date="2012-06" db="EMBL/GenBank/DDBJ databases">
        <title>Finished chromosome of genome of Chroococcidiopsis thermalis PCC 7203.</title>
        <authorList>
            <consortium name="US DOE Joint Genome Institute"/>
            <person name="Gugger M."/>
            <person name="Coursin T."/>
            <person name="Rippka R."/>
            <person name="Tandeau De Marsac N."/>
            <person name="Huntemann M."/>
            <person name="Wei C.-L."/>
            <person name="Han J."/>
            <person name="Detter J.C."/>
            <person name="Han C."/>
            <person name="Tapia R."/>
            <person name="Davenport K."/>
            <person name="Daligault H."/>
            <person name="Erkkila T."/>
            <person name="Gu W."/>
            <person name="Munk A.C.C."/>
            <person name="Teshima H."/>
            <person name="Xu Y."/>
            <person name="Chain P."/>
            <person name="Chen A."/>
            <person name="Krypides N."/>
            <person name="Mavromatis K."/>
            <person name="Markowitz V."/>
            <person name="Szeto E."/>
            <person name="Ivanova N."/>
            <person name="Mikhailova N."/>
            <person name="Ovchinnikova G."/>
            <person name="Pagani I."/>
            <person name="Pati A."/>
            <person name="Goodwin L."/>
            <person name="Peters L."/>
            <person name="Pitluck S."/>
            <person name="Woyke T."/>
            <person name="Kerfeld C."/>
        </authorList>
    </citation>
    <scope>NUCLEOTIDE SEQUENCE [LARGE SCALE GENOMIC DNA]</scope>
    <source>
        <strain evidence="2 3">PCC 7203</strain>
    </source>
</reference>
<dbReference type="Pfam" id="PF14491">
    <property type="entry name" value="DUF4435"/>
    <property type="match status" value="1"/>
</dbReference>
<accession>K9U3V9</accession>
<gene>
    <name evidence="2" type="ORF">Chro_3887</name>
</gene>
<evidence type="ECO:0000313" key="2">
    <source>
        <dbReference type="EMBL" id="AFY89303.1"/>
    </source>
</evidence>
<dbReference type="PATRIC" id="fig|251229.3.peg.4543"/>
<dbReference type="InParanoid" id="K9U3V9"/>
<dbReference type="HOGENOM" id="CLU_078431_1_0_3"/>
<keyword evidence="3" id="KW-1185">Reference proteome</keyword>
<proteinExistence type="predicted"/>
<dbReference type="AlphaFoldDB" id="K9U3V9"/>